<comment type="caution">
    <text evidence="2">The sequence shown here is derived from an EMBL/GenBank/DDBJ whole genome shotgun (WGS) entry which is preliminary data.</text>
</comment>
<feature type="chain" id="PRO_5047146990" description="Peptidase inhibitor family I36" evidence="1">
    <location>
        <begin position="27"/>
        <end position="124"/>
    </location>
</feature>
<name>A0ABW1G6M7_9ACTN</name>
<evidence type="ECO:0000256" key="1">
    <source>
        <dbReference type="SAM" id="SignalP"/>
    </source>
</evidence>
<feature type="signal peptide" evidence="1">
    <location>
        <begin position="1"/>
        <end position="26"/>
    </location>
</feature>
<evidence type="ECO:0000313" key="2">
    <source>
        <dbReference type="EMBL" id="MFC5908856.1"/>
    </source>
</evidence>
<reference evidence="3" key="1">
    <citation type="journal article" date="2019" name="Int. J. Syst. Evol. Microbiol.">
        <title>The Global Catalogue of Microorganisms (GCM) 10K type strain sequencing project: providing services to taxonomists for standard genome sequencing and annotation.</title>
        <authorList>
            <consortium name="The Broad Institute Genomics Platform"/>
            <consortium name="The Broad Institute Genome Sequencing Center for Infectious Disease"/>
            <person name="Wu L."/>
            <person name="Ma J."/>
        </authorList>
    </citation>
    <scope>NUCLEOTIDE SEQUENCE [LARGE SCALE GENOMIC DNA]</scope>
    <source>
        <strain evidence="3">JCM 4816</strain>
    </source>
</reference>
<protein>
    <recommendedName>
        <fullName evidence="4">Peptidase inhibitor family I36</fullName>
    </recommendedName>
</protein>
<organism evidence="2 3">
    <name type="scientific">Streptacidiphilus monticola</name>
    <dbReference type="NCBI Taxonomy" id="2161674"/>
    <lineage>
        <taxon>Bacteria</taxon>
        <taxon>Bacillati</taxon>
        <taxon>Actinomycetota</taxon>
        <taxon>Actinomycetes</taxon>
        <taxon>Kitasatosporales</taxon>
        <taxon>Streptomycetaceae</taxon>
        <taxon>Streptacidiphilus</taxon>
    </lineage>
</organism>
<proteinExistence type="predicted"/>
<dbReference type="EMBL" id="JBHSQJ010000066">
    <property type="protein sequence ID" value="MFC5908856.1"/>
    <property type="molecule type" value="Genomic_DNA"/>
</dbReference>
<accession>A0ABW1G6M7</accession>
<keyword evidence="1" id="KW-0732">Signal</keyword>
<keyword evidence="3" id="KW-1185">Reference proteome</keyword>
<evidence type="ECO:0008006" key="4">
    <source>
        <dbReference type="Google" id="ProtNLM"/>
    </source>
</evidence>
<sequence length="124" mass="12918">MRKPAALGAATLAAVALLVVPGPARAASRAPLDWDCGPGWVCLYAQHGGVGDVVASRQCGVISIPDEWRGRILSVADRAAPFGVLLEHSNPDGSVTTFATLGNGDDLDLTDDQAAELDFVYRVC</sequence>
<dbReference type="Proteomes" id="UP001596174">
    <property type="component" value="Unassembled WGS sequence"/>
</dbReference>
<gene>
    <name evidence="2" type="ORF">ACFP3V_16730</name>
</gene>
<evidence type="ECO:0000313" key="3">
    <source>
        <dbReference type="Proteomes" id="UP001596174"/>
    </source>
</evidence>
<dbReference type="RefSeq" id="WP_380584125.1">
    <property type="nucleotide sequence ID" value="NZ_JBHSQJ010000066.1"/>
</dbReference>